<comment type="caution">
    <text evidence="3">The sequence shown here is derived from an EMBL/GenBank/DDBJ whole genome shotgun (WGS) entry which is preliminary data.</text>
</comment>
<gene>
    <name evidence="3" type="ORF">B0I36DRAFT_336321</name>
</gene>
<evidence type="ECO:0000256" key="1">
    <source>
        <dbReference type="SAM" id="MobiDB-lite"/>
    </source>
</evidence>
<name>A0A9P8XSM8_9PEZI</name>
<evidence type="ECO:0000313" key="3">
    <source>
        <dbReference type="EMBL" id="KAH7016006.1"/>
    </source>
</evidence>
<dbReference type="OrthoDB" id="4161186at2759"/>
<accession>A0A9P8XSM8</accession>
<feature type="compositionally biased region" description="Low complexity" evidence="1">
    <location>
        <begin position="22"/>
        <end position="37"/>
    </location>
</feature>
<evidence type="ECO:0000259" key="2">
    <source>
        <dbReference type="Pfam" id="PF20516"/>
    </source>
</evidence>
<feature type="domain" description="PD-(D/E)XK nuclease-like" evidence="2">
    <location>
        <begin position="169"/>
        <end position="396"/>
    </location>
</feature>
<dbReference type="RefSeq" id="XP_046005630.1">
    <property type="nucleotide sequence ID" value="XM_046155590.1"/>
</dbReference>
<dbReference type="InterPro" id="IPR046797">
    <property type="entry name" value="PDDEXK_12"/>
</dbReference>
<feature type="compositionally biased region" description="Low complexity" evidence="1">
    <location>
        <begin position="87"/>
        <end position="105"/>
    </location>
</feature>
<feature type="region of interest" description="Disordered" evidence="1">
    <location>
        <begin position="1"/>
        <end position="108"/>
    </location>
</feature>
<dbReference type="Proteomes" id="UP000756346">
    <property type="component" value="Unassembled WGS sequence"/>
</dbReference>
<organism evidence="3 4">
    <name type="scientific">Microdochium trichocladiopsis</name>
    <dbReference type="NCBI Taxonomy" id="1682393"/>
    <lineage>
        <taxon>Eukaryota</taxon>
        <taxon>Fungi</taxon>
        <taxon>Dikarya</taxon>
        <taxon>Ascomycota</taxon>
        <taxon>Pezizomycotina</taxon>
        <taxon>Sordariomycetes</taxon>
        <taxon>Xylariomycetidae</taxon>
        <taxon>Xylariales</taxon>
        <taxon>Microdochiaceae</taxon>
        <taxon>Microdochium</taxon>
    </lineage>
</organism>
<dbReference type="AlphaFoldDB" id="A0A9P8XSM8"/>
<keyword evidence="4" id="KW-1185">Reference proteome</keyword>
<proteinExistence type="predicted"/>
<evidence type="ECO:0000313" key="4">
    <source>
        <dbReference type="Proteomes" id="UP000756346"/>
    </source>
</evidence>
<sequence>MDELESDIEQWLKSLPHQDLNRSSGSQRQPGQQLSSSKRPLGLMSPPTSQPTSRGSSPSKRPRPSNDTPEEATPRPTRSHRLAINHSRASSMSARSESSASSSPSKQLAQLRIIPAELGGAEVCDIDVEDERLPDALADLILALQAKSPLVSPSARNDIQAHYEGTRATRQWRDPALYGSERSAIGPTPQPDFVDHIVRQARECSEGMFDEQAWASMVYYPLLYKAVSAIQPGRWMDTTSPTADELADLLVVPCSTASIVPQCRKPGTPFKKVDFAIAYRPQDKHRDSETPAESSRYEQLKRFMLASASPELSLNHTSYPGLRDKPIVLSVEVKRTGDGADAAKLQLLTWLSAQWLKIDELCALASSPGMQKPAYLLALLIQGHDWNLVACSRCAVTQKVVRLIDKSVSVI</sequence>
<protein>
    <recommendedName>
        <fullName evidence="2">PD-(D/E)XK nuclease-like domain-containing protein</fullName>
    </recommendedName>
</protein>
<reference evidence="3" key="1">
    <citation type="journal article" date="2021" name="Nat. Commun.">
        <title>Genetic determinants of endophytism in the Arabidopsis root mycobiome.</title>
        <authorList>
            <person name="Mesny F."/>
            <person name="Miyauchi S."/>
            <person name="Thiergart T."/>
            <person name="Pickel B."/>
            <person name="Atanasova L."/>
            <person name="Karlsson M."/>
            <person name="Huettel B."/>
            <person name="Barry K.W."/>
            <person name="Haridas S."/>
            <person name="Chen C."/>
            <person name="Bauer D."/>
            <person name="Andreopoulos W."/>
            <person name="Pangilinan J."/>
            <person name="LaButti K."/>
            <person name="Riley R."/>
            <person name="Lipzen A."/>
            <person name="Clum A."/>
            <person name="Drula E."/>
            <person name="Henrissat B."/>
            <person name="Kohler A."/>
            <person name="Grigoriev I.V."/>
            <person name="Martin F.M."/>
            <person name="Hacquard S."/>
        </authorList>
    </citation>
    <scope>NUCLEOTIDE SEQUENCE</scope>
    <source>
        <strain evidence="3">MPI-CAGE-CH-0230</strain>
    </source>
</reference>
<dbReference type="EMBL" id="JAGTJQ010000012">
    <property type="protein sequence ID" value="KAH7016006.1"/>
    <property type="molecule type" value="Genomic_DNA"/>
</dbReference>
<dbReference type="Pfam" id="PF20516">
    <property type="entry name" value="PDDEXK_12"/>
    <property type="match status" value="1"/>
</dbReference>
<dbReference type="GeneID" id="70185136"/>